<evidence type="ECO:0000313" key="1">
    <source>
        <dbReference type="EMBL" id="KAH7240278.1"/>
    </source>
</evidence>
<reference evidence="1" key="1">
    <citation type="journal article" date="2021" name="Nat. Commun.">
        <title>Genetic determinants of endophytism in the Arabidopsis root mycobiome.</title>
        <authorList>
            <person name="Mesny F."/>
            <person name="Miyauchi S."/>
            <person name="Thiergart T."/>
            <person name="Pickel B."/>
            <person name="Atanasova L."/>
            <person name="Karlsson M."/>
            <person name="Huettel B."/>
            <person name="Barry K.W."/>
            <person name="Haridas S."/>
            <person name="Chen C."/>
            <person name="Bauer D."/>
            <person name="Andreopoulos W."/>
            <person name="Pangilinan J."/>
            <person name="LaButti K."/>
            <person name="Riley R."/>
            <person name="Lipzen A."/>
            <person name="Clum A."/>
            <person name="Drula E."/>
            <person name="Henrissat B."/>
            <person name="Kohler A."/>
            <person name="Grigoriev I.V."/>
            <person name="Martin F.M."/>
            <person name="Hacquard S."/>
        </authorList>
    </citation>
    <scope>NUCLEOTIDE SEQUENCE</scope>
    <source>
        <strain evidence="1">MPI-CAGE-AT-0023</strain>
    </source>
</reference>
<dbReference type="RefSeq" id="XP_046046072.1">
    <property type="nucleotide sequence ID" value="XM_046190525.1"/>
</dbReference>
<sequence>MSKVWTTIDEISSPDKLKSLELDNGKKFIRAGVSDKELEGAAKTLKKLVKTKNEISEGKSPVLVASQSTLKAPDRNWGALCYLWSKVEDGWNFFVTKVKEGWNFVIETVQHAAAAIQTIFEAISDGWEWIKQKLGFIFSWYDIISVKNVLVNVATRGILLAADSTQQLEEKAQAFFEKIQAGLGMLKQYQEKLPREIMDIPLSAKTNQERRLKSTNNEVQKQVQSPQGQYGIYHAKHRGAAVGPRKEGESTWDRLWKRLQDVVAKIQTLILQLGKNIFALLGKEDVTVGDLISQVGLDFAQDFIAFGSSLITGILGSLSDLFLELADKINAEINIPLLSPLYELLTGNELSVLDAVCLIIAIPTTLVYKTTTGSNPLDIKGVDAYTRTDELKRELVTRIARSKPQPMLEMLPIKAQKSQEGQKSSAFAQKASVFGISASQAVPDMKPPDRKSVVTARTDNRTMAVAVTRRPRKTINSKRAKMSSRRPKEGITGKILNVAVATGGHIWYNAVTFPPVFTPEGQVWFTLLSGAGKFAIWLTQFVQLADWDIEEGDETIAKKLKDDSIFVPRFVSWAFGGIAVLGRCWSKYAGNIGGVITTSGQVFCLVWVIIESIDVTGSYPPLLGVEEWLKVIGKFGTHVSGIEGGADPYNAGFSHALSSAGNIMFMTRAVNELKGRVSQYSGVDSD</sequence>
<dbReference type="Proteomes" id="UP000720189">
    <property type="component" value="Unassembled WGS sequence"/>
</dbReference>
<organism evidence="1 2">
    <name type="scientific">Fusarium redolens</name>
    <dbReference type="NCBI Taxonomy" id="48865"/>
    <lineage>
        <taxon>Eukaryota</taxon>
        <taxon>Fungi</taxon>
        <taxon>Dikarya</taxon>
        <taxon>Ascomycota</taxon>
        <taxon>Pezizomycotina</taxon>
        <taxon>Sordariomycetes</taxon>
        <taxon>Hypocreomycetidae</taxon>
        <taxon>Hypocreales</taxon>
        <taxon>Nectriaceae</taxon>
        <taxon>Fusarium</taxon>
        <taxon>Fusarium redolens species complex</taxon>
    </lineage>
</organism>
<gene>
    <name evidence="1" type="ORF">BKA55DRAFT_542863</name>
</gene>
<proteinExistence type="predicted"/>
<keyword evidence="2" id="KW-1185">Reference proteome</keyword>
<accession>A0A9P9GKD9</accession>
<name>A0A9P9GKD9_FUSRE</name>
<dbReference type="OrthoDB" id="3235083at2759"/>
<protein>
    <submittedName>
        <fullName evidence="1">Uncharacterized protein</fullName>
    </submittedName>
</protein>
<dbReference type="GeneID" id="70220479"/>
<comment type="caution">
    <text evidence="1">The sequence shown here is derived from an EMBL/GenBank/DDBJ whole genome shotgun (WGS) entry which is preliminary data.</text>
</comment>
<dbReference type="EMBL" id="JAGMUX010000014">
    <property type="protein sequence ID" value="KAH7240278.1"/>
    <property type="molecule type" value="Genomic_DNA"/>
</dbReference>
<evidence type="ECO:0000313" key="2">
    <source>
        <dbReference type="Proteomes" id="UP000720189"/>
    </source>
</evidence>
<dbReference type="AlphaFoldDB" id="A0A9P9GKD9"/>